<feature type="region of interest" description="Disordered" evidence="1">
    <location>
        <begin position="123"/>
        <end position="158"/>
    </location>
</feature>
<keyword evidence="2" id="KW-0472">Membrane</keyword>
<feature type="transmembrane region" description="Helical" evidence="2">
    <location>
        <begin position="78"/>
        <end position="101"/>
    </location>
</feature>
<evidence type="ECO:0000256" key="2">
    <source>
        <dbReference type="SAM" id="Phobius"/>
    </source>
</evidence>
<keyword evidence="2" id="KW-0812">Transmembrane</keyword>
<name>A0A1H9DJA4_9GAMM</name>
<dbReference type="GO" id="GO:0016020">
    <property type="term" value="C:membrane"/>
    <property type="evidence" value="ECO:0007669"/>
    <property type="project" value="InterPro"/>
</dbReference>
<dbReference type="STRING" id="988801.SAMN05216522_101307"/>
<dbReference type="OrthoDB" id="9792788at2"/>
<sequence length="158" mass="17881">MRWLPFIALFILAWIEISLFIKVAHLFGVLLTLLLVIATSAIGLSLVKNQGIKNFRLMQEKLVRNENPAPEMTRGLSLFLAGFLLILPGFFTDFLGALLLLPPVQQRLTHKLMPFITVWGGRGQAGRDTGHTMEGEFERREEKQLDHRDDSASTHKTD</sequence>
<evidence type="ECO:0000313" key="4">
    <source>
        <dbReference type="Proteomes" id="UP000242515"/>
    </source>
</evidence>
<evidence type="ECO:0000313" key="3">
    <source>
        <dbReference type="EMBL" id="SEQ13576.1"/>
    </source>
</evidence>
<evidence type="ECO:0000256" key="1">
    <source>
        <dbReference type="SAM" id="MobiDB-lite"/>
    </source>
</evidence>
<feature type="transmembrane region" description="Helical" evidence="2">
    <location>
        <begin position="30"/>
        <end position="47"/>
    </location>
</feature>
<dbReference type="PANTHER" id="PTHR35335">
    <property type="entry name" value="UPF0716 PROTEIN FXSA"/>
    <property type="match status" value="1"/>
</dbReference>
<accession>A0A1H9DJA4</accession>
<dbReference type="InterPro" id="IPR007313">
    <property type="entry name" value="FxsA"/>
</dbReference>
<dbReference type="AlphaFoldDB" id="A0A1H9DJA4"/>
<proteinExistence type="predicted"/>
<gene>
    <name evidence="3" type="ORF">SAMN05216522_101307</name>
</gene>
<dbReference type="Pfam" id="PF04186">
    <property type="entry name" value="FxsA"/>
    <property type="match status" value="1"/>
</dbReference>
<feature type="compositionally biased region" description="Basic and acidic residues" evidence="1">
    <location>
        <begin position="128"/>
        <end position="158"/>
    </location>
</feature>
<dbReference type="RefSeq" id="WP_092671698.1">
    <property type="nucleotide sequence ID" value="NZ_FOGC01000001.1"/>
</dbReference>
<keyword evidence="4" id="KW-1185">Reference proteome</keyword>
<dbReference type="Proteomes" id="UP000242515">
    <property type="component" value="Unassembled WGS sequence"/>
</dbReference>
<reference evidence="4" key="1">
    <citation type="submission" date="2016-10" db="EMBL/GenBank/DDBJ databases">
        <authorList>
            <person name="Varghese N."/>
            <person name="Submissions S."/>
        </authorList>
    </citation>
    <scope>NUCLEOTIDE SEQUENCE [LARGE SCALE GENOMIC DNA]</scope>
    <source>
        <strain evidence="4">8N4</strain>
    </source>
</reference>
<dbReference type="NCBIfam" id="NF008528">
    <property type="entry name" value="PRK11463.1-2"/>
    <property type="match status" value="1"/>
</dbReference>
<dbReference type="PANTHER" id="PTHR35335:SF1">
    <property type="entry name" value="UPF0716 PROTEIN FXSA"/>
    <property type="match status" value="1"/>
</dbReference>
<protein>
    <submittedName>
        <fullName evidence="3">UPF0716 protein FxsA</fullName>
    </submittedName>
</protein>
<dbReference type="EMBL" id="FOGC01000001">
    <property type="protein sequence ID" value="SEQ13576.1"/>
    <property type="molecule type" value="Genomic_DNA"/>
</dbReference>
<organism evidence="3 4">
    <name type="scientific">Rosenbergiella nectarea</name>
    <dbReference type="NCBI Taxonomy" id="988801"/>
    <lineage>
        <taxon>Bacteria</taxon>
        <taxon>Pseudomonadati</taxon>
        <taxon>Pseudomonadota</taxon>
        <taxon>Gammaproteobacteria</taxon>
        <taxon>Enterobacterales</taxon>
        <taxon>Erwiniaceae</taxon>
        <taxon>Rosenbergiella</taxon>
    </lineage>
</organism>
<keyword evidence="2" id="KW-1133">Transmembrane helix</keyword>